<evidence type="ECO:0000256" key="1">
    <source>
        <dbReference type="ARBA" id="ARBA00009409"/>
    </source>
</evidence>
<keyword evidence="12 18" id="KW-0326">Glycosidase</keyword>
<dbReference type="EC" id="4.2.99.18" evidence="2"/>
<feature type="compositionally biased region" description="Basic residues" evidence="15">
    <location>
        <begin position="277"/>
        <end position="291"/>
    </location>
</feature>
<keyword evidence="11" id="KW-0511">Multifunctional enzyme</keyword>
<proteinExistence type="inferred from homology"/>
<evidence type="ECO:0000256" key="6">
    <source>
        <dbReference type="ARBA" id="ARBA00022801"/>
    </source>
</evidence>
<dbReference type="PROSITE" id="PS01242">
    <property type="entry name" value="ZF_FPG_1"/>
    <property type="match status" value="1"/>
</dbReference>
<name>A0A239VL05_9MICO</name>
<evidence type="ECO:0000256" key="7">
    <source>
        <dbReference type="ARBA" id="ARBA00022833"/>
    </source>
</evidence>
<feature type="domain" description="Formamidopyrimidine-DNA glycosylase catalytic" evidence="17">
    <location>
        <begin position="2"/>
        <end position="101"/>
    </location>
</feature>
<dbReference type="Pfam" id="PF06831">
    <property type="entry name" value="H2TH"/>
    <property type="match status" value="1"/>
</dbReference>
<dbReference type="CDD" id="cd08971">
    <property type="entry name" value="AcNei2_N"/>
    <property type="match status" value="1"/>
</dbReference>
<dbReference type="InterPro" id="IPR015887">
    <property type="entry name" value="DNA_glyclase_Znf_dom_DNA_BS"/>
</dbReference>
<dbReference type="Gene3D" id="1.10.8.50">
    <property type="match status" value="1"/>
</dbReference>
<keyword evidence="3" id="KW-0479">Metal-binding</keyword>
<keyword evidence="8" id="KW-0238">DNA-binding</keyword>
<organism evidence="18 19">
    <name type="scientific">Dermatophilus congolensis</name>
    <dbReference type="NCBI Taxonomy" id="1863"/>
    <lineage>
        <taxon>Bacteria</taxon>
        <taxon>Bacillati</taxon>
        <taxon>Actinomycetota</taxon>
        <taxon>Actinomycetes</taxon>
        <taxon>Micrococcales</taxon>
        <taxon>Dermatophilaceae</taxon>
        <taxon>Dermatophilus</taxon>
    </lineage>
</organism>
<dbReference type="InterPro" id="IPR000214">
    <property type="entry name" value="Znf_DNA_glyclase/AP_lyase"/>
</dbReference>
<protein>
    <recommendedName>
        <fullName evidence="2">DNA-(apurinic or apyrimidinic site) lyase</fullName>
        <ecNumber evidence="2">4.2.99.18</ecNumber>
    </recommendedName>
</protein>
<keyword evidence="5 14" id="KW-0863">Zinc-finger</keyword>
<dbReference type="SUPFAM" id="SSF46946">
    <property type="entry name" value="S13-like H2TH domain"/>
    <property type="match status" value="1"/>
</dbReference>
<evidence type="ECO:0000256" key="5">
    <source>
        <dbReference type="ARBA" id="ARBA00022771"/>
    </source>
</evidence>
<sequence>MPEGDTVARTCQRLHHVFAGHTTQEAELRWGNREGSGLIGHTTIEVIPHGKHILHRFSNGWTLHSHLRMEGSWRITHPNEPQRHSRRVRALLSTNEWTALGLSLGMLNLIPTRDEHTLTGHLGPDILGPDWNTDLATTNLLTNPTTIGAALLDQRNLAGIGTLWASETLFTQHINPWTPTTTLTPQQITKILTKAHQLMTAALNHAIQSSTGSHRPGHNTYVHARSGHPCRRCGTTIRVHPIGPPTRERVMFYCPTCQNGLAPGDKGAPIKPLGYTRHPHPRGPRKTRYGR</sequence>
<evidence type="ECO:0000256" key="3">
    <source>
        <dbReference type="ARBA" id="ARBA00022723"/>
    </source>
</evidence>
<dbReference type="PROSITE" id="PS51066">
    <property type="entry name" value="ZF_FPG_2"/>
    <property type="match status" value="1"/>
</dbReference>
<reference evidence="18 19" key="1">
    <citation type="submission" date="2017-06" db="EMBL/GenBank/DDBJ databases">
        <authorList>
            <consortium name="Pathogen Informatics"/>
        </authorList>
    </citation>
    <scope>NUCLEOTIDE SEQUENCE [LARGE SCALE GENOMIC DNA]</scope>
    <source>
        <strain evidence="18 19">NCTC13039</strain>
    </source>
</reference>
<dbReference type="PANTHER" id="PTHR42697">
    <property type="entry name" value="ENDONUCLEASE 8"/>
    <property type="match status" value="1"/>
</dbReference>
<evidence type="ECO:0000256" key="10">
    <source>
        <dbReference type="ARBA" id="ARBA00023239"/>
    </source>
</evidence>
<evidence type="ECO:0000256" key="2">
    <source>
        <dbReference type="ARBA" id="ARBA00012720"/>
    </source>
</evidence>
<dbReference type="SMART" id="SM00898">
    <property type="entry name" value="Fapy_DNA_glyco"/>
    <property type="match status" value="1"/>
</dbReference>
<evidence type="ECO:0000256" key="13">
    <source>
        <dbReference type="ARBA" id="ARBA00044632"/>
    </source>
</evidence>
<dbReference type="GO" id="GO:0000703">
    <property type="term" value="F:oxidized pyrimidine nucleobase lesion DNA N-glycosylase activity"/>
    <property type="evidence" value="ECO:0007669"/>
    <property type="project" value="TreeGrafter"/>
</dbReference>
<dbReference type="PANTHER" id="PTHR42697:SF1">
    <property type="entry name" value="ENDONUCLEASE 8"/>
    <property type="match status" value="1"/>
</dbReference>
<dbReference type="Pfam" id="PF01149">
    <property type="entry name" value="Fapy_DNA_glyco"/>
    <property type="match status" value="1"/>
</dbReference>
<dbReference type="EMBL" id="LT906453">
    <property type="protein sequence ID" value="SNV22278.1"/>
    <property type="molecule type" value="Genomic_DNA"/>
</dbReference>
<evidence type="ECO:0000259" key="17">
    <source>
        <dbReference type="PROSITE" id="PS51068"/>
    </source>
</evidence>
<dbReference type="GO" id="GO:0006284">
    <property type="term" value="P:base-excision repair"/>
    <property type="evidence" value="ECO:0007669"/>
    <property type="project" value="InterPro"/>
</dbReference>
<dbReference type="InterPro" id="IPR012319">
    <property type="entry name" value="FPG_cat"/>
</dbReference>
<dbReference type="STRING" id="1121387.GCA_000429885_02135"/>
<evidence type="ECO:0000313" key="19">
    <source>
        <dbReference type="Proteomes" id="UP000242637"/>
    </source>
</evidence>
<dbReference type="GO" id="GO:0140078">
    <property type="term" value="F:class I DNA-(apurinic or apyrimidinic site) endonuclease activity"/>
    <property type="evidence" value="ECO:0007669"/>
    <property type="project" value="UniProtKB-EC"/>
</dbReference>
<evidence type="ECO:0000256" key="4">
    <source>
        <dbReference type="ARBA" id="ARBA00022763"/>
    </source>
</evidence>
<dbReference type="SUPFAM" id="SSF81624">
    <property type="entry name" value="N-terminal domain of MutM-like DNA repair proteins"/>
    <property type="match status" value="1"/>
</dbReference>
<comment type="similarity">
    <text evidence="1">Belongs to the FPG family.</text>
</comment>
<dbReference type="GO" id="GO:0003684">
    <property type="term" value="F:damaged DNA binding"/>
    <property type="evidence" value="ECO:0007669"/>
    <property type="project" value="InterPro"/>
</dbReference>
<dbReference type="OrthoDB" id="9800855at2"/>
<evidence type="ECO:0000313" key="18">
    <source>
        <dbReference type="EMBL" id="SNV22278.1"/>
    </source>
</evidence>
<dbReference type="PROSITE" id="PS51068">
    <property type="entry name" value="FPG_CAT"/>
    <property type="match status" value="1"/>
</dbReference>
<dbReference type="SMART" id="SM01232">
    <property type="entry name" value="H2TH"/>
    <property type="match status" value="1"/>
</dbReference>
<evidence type="ECO:0000256" key="14">
    <source>
        <dbReference type="PROSITE-ProRule" id="PRU00391"/>
    </source>
</evidence>
<dbReference type="InterPro" id="IPR035937">
    <property type="entry name" value="FPG_N"/>
</dbReference>
<evidence type="ECO:0000256" key="15">
    <source>
        <dbReference type="SAM" id="MobiDB-lite"/>
    </source>
</evidence>
<dbReference type="InterPro" id="IPR044090">
    <property type="entry name" value="Nei2_N"/>
</dbReference>
<evidence type="ECO:0000256" key="12">
    <source>
        <dbReference type="ARBA" id="ARBA00023295"/>
    </source>
</evidence>
<evidence type="ECO:0000259" key="16">
    <source>
        <dbReference type="PROSITE" id="PS51066"/>
    </source>
</evidence>
<gene>
    <name evidence="18" type="primary">nei</name>
    <name evidence="18" type="ORF">SAMEA4475696_01469</name>
</gene>
<evidence type="ECO:0000256" key="9">
    <source>
        <dbReference type="ARBA" id="ARBA00023204"/>
    </source>
</evidence>
<keyword evidence="19" id="KW-1185">Reference proteome</keyword>
<dbReference type="InterPro" id="IPR015886">
    <property type="entry name" value="H2TH_FPG"/>
</dbReference>
<dbReference type="KEGG" id="dco:SAMEA4475696_1469"/>
<dbReference type="GeneID" id="63459681"/>
<accession>A0A239VL05</accession>
<dbReference type="Proteomes" id="UP000242637">
    <property type="component" value="Chromosome 1"/>
</dbReference>
<dbReference type="AlphaFoldDB" id="A0A239VL05"/>
<feature type="domain" description="FPG-type" evidence="16">
    <location>
        <begin position="221"/>
        <end position="259"/>
    </location>
</feature>
<keyword evidence="4" id="KW-0227">DNA damage</keyword>
<dbReference type="GO" id="GO:0008270">
    <property type="term" value="F:zinc ion binding"/>
    <property type="evidence" value="ECO:0007669"/>
    <property type="project" value="UniProtKB-KW"/>
</dbReference>
<evidence type="ECO:0000256" key="11">
    <source>
        <dbReference type="ARBA" id="ARBA00023268"/>
    </source>
</evidence>
<feature type="region of interest" description="Disordered" evidence="15">
    <location>
        <begin position="268"/>
        <end position="291"/>
    </location>
</feature>
<keyword evidence="10 18" id="KW-0456">Lyase</keyword>
<comment type="catalytic activity">
    <reaction evidence="13">
        <text>2'-deoxyribonucleotide-(2'-deoxyribose 5'-phosphate)-2'-deoxyribonucleotide-DNA = a 3'-end 2'-deoxyribonucleotide-(2,3-dehydro-2,3-deoxyribose 5'-phosphate)-DNA + a 5'-end 5'-phospho-2'-deoxyribonucleoside-DNA + H(+)</text>
        <dbReference type="Rhea" id="RHEA:66592"/>
        <dbReference type="Rhea" id="RHEA-COMP:13180"/>
        <dbReference type="Rhea" id="RHEA-COMP:16897"/>
        <dbReference type="Rhea" id="RHEA-COMP:17067"/>
        <dbReference type="ChEBI" id="CHEBI:15378"/>
        <dbReference type="ChEBI" id="CHEBI:136412"/>
        <dbReference type="ChEBI" id="CHEBI:157695"/>
        <dbReference type="ChEBI" id="CHEBI:167181"/>
        <dbReference type="EC" id="4.2.99.18"/>
    </reaction>
</comment>
<keyword evidence="9" id="KW-0234">DNA repair</keyword>
<keyword evidence="6 18" id="KW-0378">Hydrolase</keyword>
<dbReference type="InterPro" id="IPR010979">
    <property type="entry name" value="Ribosomal_uS13-like_H2TH"/>
</dbReference>
<dbReference type="RefSeq" id="WP_028327683.1">
    <property type="nucleotide sequence ID" value="NZ_JAAFNI010000001.1"/>
</dbReference>
<dbReference type="SUPFAM" id="SSF57716">
    <property type="entry name" value="Glucocorticoid receptor-like (DNA-binding domain)"/>
    <property type="match status" value="1"/>
</dbReference>
<evidence type="ECO:0000256" key="8">
    <source>
        <dbReference type="ARBA" id="ARBA00023125"/>
    </source>
</evidence>
<dbReference type="Gene3D" id="3.20.190.10">
    <property type="entry name" value="MutM-like, N-terminal"/>
    <property type="match status" value="1"/>
</dbReference>
<keyword evidence="7" id="KW-0862">Zinc</keyword>